<name>A0ACC1DHA9_9NEOP</name>
<protein>
    <submittedName>
        <fullName evidence="1">Uncharacterized protein</fullName>
    </submittedName>
</protein>
<dbReference type="Proteomes" id="UP000824533">
    <property type="component" value="Linkage Group LG02"/>
</dbReference>
<accession>A0ACC1DHA9</accession>
<comment type="caution">
    <text evidence="1">The sequence shown here is derived from an EMBL/GenBank/DDBJ whole genome shotgun (WGS) entry which is preliminary data.</text>
</comment>
<dbReference type="EMBL" id="CM034388">
    <property type="protein sequence ID" value="KAJ0182997.1"/>
    <property type="molecule type" value="Genomic_DNA"/>
</dbReference>
<evidence type="ECO:0000313" key="1">
    <source>
        <dbReference type="EMBL" id="KAJ0182997.1"/>
    </source>
</evidence>
<gene>
    <name evidence="1" type="ORF">K1T71_000973</name>
</gene>
<proteinExistence type="predicted"/>
<evidence type="ECO:0000313" key="2">
    <source>
        <dbReference type="Proteomes" id="UP000824533"/>
    </source>
</evidence>
<sequence>MSHVELVRTCEENIQIKQIGYLQPGKISSLHVEEIGAKTVSSISEYNCGKETFKDRELTQIESEAQAQTTEEKETNKTSTVDVIDLLDLGRNSRSTSPIFNIKITNRKPYTPPDLVFDLESFERFENIAFSLISTTKDLEVVKQLVNSQILNKELYLYGNKNICLSDAPSPLFVTEKYVKINNKERDLKANTDDNGLFDDISKINQSLTYKSHKENYTSILKGKISIENINDAPKSETNAFHYKKQSKNIEDEILFSSDEESEYVHEEYKDLPLTCAIGTSFDNKSEVLDKTMYVGFETASKKIIQISTDSYIKAKSIMSIDVEGKSLNDLVSLIDSFKTASNKKVAISKEALERCKNIFNNINISTEFDELGHPFSSQFRNKEKTCIKNKCEDLDLNIDHKNNSSKASNISEPDKVENTSFQGFQTTNNKYVHMLEEVLQRKNIDIPKTFKEIENNAKNNKAQISSFKGFQTANNKPVKISTEALLRSKNIFQDINVSEIFCGNSNASNTDIENINFQDFKTASNKKVAVSKDALERCKNILDNINITTEFDELGHPISSQFCNKEKTCRKNEFEDLDLNIDHKNNASKASNISEIDKLENSSFQGFQTTNNKSVHVLEEVLQRKNIDISKKFKEIENNAKNNKAQIPPFKGFQTANNIPVKVSTEALLRSKNIFQDINFSENFSGNSNASNTDIENINFQGFKTASNKKVAISKEALERCKNIFDNINITTELDELSHPISSQFRNKKETCIKNVYEDRDLNIDHKINASEASIMADKTYHRSLSDLLFRNKNLNTLSSDDNADNVESKTQKYHRKDSTHNSNNEKQNELHKIRQNEGSVSIDKECNKVSIKQVDADLNIEHNANKILNTQLLNNFESTLYTEDFHITPPKINRRSGSPILSCPKAKKRKKFEVPYRTDPFMKNNVQSPANLNIENQKKYEFDNNYKKHKRYLLRDLMNIEAELKLNNSNYDDVKTLNHLEDIDLKTFIFRQDRNDLYSNRISVRELKTIFENSVDKKIIPEKWFENHMKMILWKFFEYENKFPNSMKYVCRVTNVLEQLKYRYNIELHNAKRPALRRILEKDDIPSKLMVLRVAGIYVDDAVTYSVTNPTPNIELLLTDGWYAIKSSVDKMMASLICSKKIGIGTKLATWGAELLNCEQGISPWENHLTSTQQKLLEEHTNKRREKLLEDIQKRVREKIESKGLCVNRNVIPLSKIRVVGVENKNGVEVTKGVLSIWKPNDAILDLIEEGIWIDVTNVVPTAIRLSEIHLSAGRQSVFKKYTPKSDSCKLYLDIYNRQALTVSELVARPSTEYNEIDTVGVVIDIEPNMEEFDAKKHAFQNVYLTDENKNVVSVNFWGGLKKSGYENMFEIGQIVCGINLHKRLGNSRKTIPSYRVTEFSYFTKTPKYKNLKLILDNLYEKMTGVDIKNLRAECLSLKNKFTSKVYNNENMSPFRSSCNNITVNRNIIAQNSPIFNHKSDDFDLSGLDFDSTFKHSEQQDISPKLLQRKRQINEKIAKLKMYGDPPPLNQIYIINQSKNASNNYKTPFFSENNVCDRSNVDKFYNKNNSTTTEILRDQSNVSEIVDPFSEEFDESPPLSLD</sequence>
<reference evidence="1 2" key="1">
    <citation type="journal article" date="2021" name="Front. Genet.">
        <title>Chromosome-Level Genome Assembly Reveals Significant Gene Expansion in the Toll and IMD Signaling Pathways of Dendrolimus kikuchii.</title>
        <authorList>
            <person name="Zhou J."/>
            <person name="Wu P."/>
            <person name="Xiong Z."/>
            <person name="Liu N."/>
            <person name="Zhao N."/>
            <person name="Ji M."/>
            <person name="Qiu Y."/>
            <person name="Yang B."/>
        </authorList>
    </citation>
    <scope>NUCLEOTIDE SEQUENCE [LARGE SCALE GENOMIC DNA]</scope>
    <source>
        <strain evidence="1">Ann1</strain>
    </source>
</reference>
<organism evidence="1 2">
    <name type="scientific">Dendrolimus kikuchii</name>
    <dbReference type="NCBI Taxonomy" id="765133"/>
    <lineage>
        <taxon>Eukaryota</taxon>
        <taxon>Metazoa</taxon>
        <taxon>Ecdysozoa</taxon>
        <taxon>Arthropoda</taxon>
        <taxon>Hexapoda</taxon>
        <taxon>Insecta</taxon>
        <taxon>Pterygota</taxon>
        <taxon>Neoptera</taxon>
        <taxon>Endopterygota</taxon>
        <taxon>Lepidoptera</taxon>
        <taxon>Glossata</taxon>
        <taxon>Ditrysia</taxon>
        <taxon>Bombycoidea</taxon>
        <taxon>Lasiocampidae</taxon>
        <taxon>Dendrolimus</taxon>
    </lineage>
</organism>
<keyword evidence="2" id="KW-1185">Reference proteome</keyword>